<dbReference type="InterPro" id="IPR021833">
    <property type="entry name" value="DUF3425"/>
</dbReference>
<dbReference type="EMBL" id="KZ679016">
    <property type="protein sequence ID" value="PSS10955.1"/>
    <property type="molecule type" value="Genomic_DNA"/>
</dbReference>
<dbReference type="InParanoid" id="A0A2T3ATY6"/>
<name>A0A2T3ATY6_AMORE</name>
<keyword evidence="2" id="KW-1185">Reference proteome</keyword>
<dbReference type="Proteomes" id="UP000241818">
    <property type="component" value="Unassembled WGS sequence"/>
</dbReference>
<evidence type="ECO:0000313" key="1">
    <source>
        <dbReference type="EMBL" id="PSS10955.1"/>
    </source>
</evidence>
<reference evidence="1 2" key="1">
    <citation type="journal article" date="2018" name="New Phytol.">
        <title>Comparative genomics and transcriptomics depict ericoid mycorrhizal fungi as versatile saprotrophs and plant mutualists.</title>
        <authorList>
            <person name="Martino E."/>
            <person name="Morin E."/>
            <person name="Grelet G.A."/>
            <person name="Kuo A."/>
            <person name="Kohler A."/>
            <person name="Daghino S."/>
            <person name="Barry K.W."/>
            <person name="Cichocki N."/>
            <person name="Clum A."/>
            <person name="Dockter R.B."/>
            <person name="Hainaut M."/>
            <person name="Kuo R.C."/>
            <person name="LaButti K."/>
            <person name="Lindahl B.D."/>
            <person name="Lindquist E.A."/>
            <person name="Lipzen A."/>
            <person name="Khouja H.R."/>
            <person name="Magnuson J."/>
            <person name="Murat C."/>
            <person name="Ohm R.A."/>
            <person name="Singer S.W."/>
            <person name="Spatafora J.W."/>
            <person name="Wang M."/>
            <person name="Veneault-Fourrey C."/>
            <person name="Henrissat B."/>
            <person name="Grigoriev I.V."/>
            <person name="Martin F.M."/>
            <person name="Perotto S."/>
        </authorList>
    </citation>
    <scope>NUCLEOTIDE SEQUENCE [LARGE SCALE GENOMIC DNA]</scope>
    <source>
        <strain evidence="1 2">ATCC 22711</strain>
    </source>
</reference>
<dbReference type="AlphaFoldDB" id="A0A2T3ATY6"/>
<accession>A0A2T3ATY6</accession>
<dbReference type="Pfam" id="PF11905">
    <property type="entry name" value="DUF3425"/>
    <property type="match status" value="1"/>
</dbReference>
<dbReference type="GeneID" id="36570114"/>
<protein>
    <submittedName>
        <fullName evidence="1">Uncharacterized protein</fullName>
    </submittedName>
</protein>
<gene>
    <name evidence="1" type="ORF">M430DRAFT_127645</name>
</gene>
<dbReference type="OrthoDB" id="2245989at2759"/>
<sequence>MSHLSEAKCAEDDWAGISDWSTRKRRQNRLNQRAYIKVASKTITFDPSEYCPLPSDHLLSLIRYNLYRAVAANSWSLGIDPRLMHSDIPSPFISDDPAISSFCLSLPPSLRPTALQRNIPHHPYIDLFPFPPMRDFLLQFGDSVDEDVLCADFAGENLHSDFGEHTGLIVWGEPWDPHSWEIAEPLWKKWSWVLRGCSEILEATNYWRQRRGEPRLVDIT</sequence>
<dbReference type="RefSeq" id="XP_024718134.1">
    <property type="nucleotide sequence ID" value="XM_024862033.1"/>
</dbReference>
<proteinExistence type="predicted"/>
<organism evidence="1 2">
    <name type="scientific">Amorphotheca resinae ATCC 22711</name>
    <dbReference type="NCBI Taxonomy" id="857342"/>
    <lineage>
        <taxon>Eukaryota</taxon>
        <taxon>Fungi</taxon>
        <taxon>Dikarya</taxon>
        <taxon>Ascomycota</taxon>
        <taxon>Pezizomycotina</taxon>
        <taxon>Leotiomycetes</taxon>
        <taxon>Helotiales</taxon>
        <taxon>Amorphothecaceae</taxon>
        <taxon>Amorphotheca</taxon>
    </lineage>
</organism>
<dbReference type="PANTHER" id="PTHR38116:SF1">
    <property type="entry name" value="BZIP DOMAIN-CONTAINING PROTEIN"/>
    <property type="match status" value="1"/>
</dbReference>
<evidence type="ECO:0000313" key="2">
    <source>
        <dbReference type="Proteomes" id="UP000241818"/>
    </source>
</evidence>
<dbReference type="PANTHER" id="PTHR38116">
    <property type="entry name" value="CHROMOSOME 7, WHOLE GENOME SHOTGUN SEQUENCE"/>
    <property type="match status" value="1"/>
</dbReference>